<dbReference type="EMBL" id="JAJVCZ030000013">
    <property type="protein sequence ID" value="KAL0253089.1"/>
    <property type="molecule type" value="Genomic_DNA"/>
</dbReference>
<evidence type="ECO:0000313" key="4">
    <source>
        <dbReference type="EMBL" id="OMP89368.1"/>
    </source>
</evidence>
<dbReference type="Proteomes" id="UP001430584">
    <property type="component" value="Unassembled WGS sequence"/>
</dbReference>
<dbReference type="OrthoDB" id="2342176at2759"/>
<evidence type="ECO:0000313" key="5">
    <source>
        <dbReference type="Proteomes" id="UP000190776"/>
    </source>
</evidence>
<dbReference type="EMBL" id="MSZU01000039">
    <property type="protein sequence ID" value="OMP89368.1"/>
    <property type="molecule type" value="Genomic_DNA"/>
</dbReference>
<dbReference type="Proteomes" id="UP000190776">
    <property type="component" value="Unassembled WGS sequence"/>
</dbReference>
<comment type="caution">
    <text evidence="4">The sequence shown here is derived from an EMBL/GenBank/DDBJ whole genome shotgun (WGS) entry which is preliminary data.</text>
</comment>
<keyword evidence="2" id="KW-0732">Signal</keyword>
<feature type="signal peptide" evidence="2">
    <location>
        <begin position="1"/>
        <end position="21"/>
    </location>
</feature>
<name>A0A1S8BQ56_9PEZI</name>
<evidence type="ECO:0000256" key="2">
    <source>
        <dbReference type="SAM" id="SignalP"/>
    </source>
</evidence>
<evidence type="ECO:0008006" key="7">
    <source>
        <dbReference type="Google" id="ProtNLM"/>
    </source>
</evidence>
<dbReference type="Gene3D" id="2.70.50.70">
    <property type="match status" value="1"/>
</dbReference>
<dbReference type="AlphaFoldDB" id="A0A1S8BQ56"/>
<reference evidence="4 5" key="1">
    <citation type="submission" date="2017-01" db="EMBL/GenBank/DDBJ databases">
        <title>Draft genome sequence of Diplodia seriata F98.1, a fungal species involved in grapevine trunk diseases.</title>
        <authorList>
            <person name="Robert-Siegwald G."/>
            <person name="Vallet J."/>
            <person name="Abou-Mansour E."/>
            <person name="Xu J."/>
            <person name="Rey P."/>
            <person name="Bertsch C."/>
            <person name="Rego C."/>
            <person name="Larignon P."/>
            <person name="Fontaine F."/>
            <person name="Lebrun M.-H."/>
        </authorList>
    </citation>
    <scope>NUCLEOTIDE SEQUENCE [LARGE SCALE GENOMIC DNA]</scope>
    <source>
        <strain evidence="4 5">F98.1</strain>
    </source>
</reference>
<evidence type="ECO:0000313" key="6">
    <source>
        <dbReference type="Proteomes" id="UP001430584"/>
    </source>
</evidence>
<evidence type="ECO:0000256" key="1">
    <source>
        <dbReference type="SAM" id="MobiDB-lite"/>
    </source>
</evidence>
<reference evidence="3 6" key="2">
    <citation type="submission" date="2024-02" db="EMBL/GenBank/DDBJ databases">
        <title>De novo assembly and annotation of 12 fungi associated with fruit tree decline syndrome in Ontario, Canada.</title>
        <authorList>
            <person name="Sulman M."/>
            <person name="Ellouze W."/>
            <person name="Ilyukhin E."/>
        </authorList>
    </citation>
    <scope>NUCLEOTIDE SEQUENCE [LARGE SCALE GENOMIC DNA]</scope>
    <source>
        <strain evidence="3 6">FDS-637</strain>
    </source>
</reference>
<protein>
    <recommendedName>
        <fullName evidence="7">Lytic polysaccharide monooxygenase</fullName>
    </recommendedName>
</protein>
<gene>
    <name evidence="4" type="ORF">BK809_0000011</name>
    <name evidence="3" type="ORF">SLS55_010540</name>
</gene>
<proteinExistence type="predicted"/>
<organism evidence="4 5">
    <name type="scientific">Diplodia seriata</name>
    <dbReference type="NCBI Taxonomy" id="420778"/>
    <lineage>
        <taxon>Eukaryota</taxon>
        <taxon>Fungi</taxon>
        <taxon>Dikarya</taxon>
        <taxon>Ascomycota</taxon>
        <taxon>Pezizomycotina</taxon>
        <taxon>Dothideomycetes</taxon>
        <taxon>Dothideomycetes incertae sedis</taxon>
        <taxon>Botryosphaeriales</taxon>
        <taxon>Botryosphaeriaceae</taxon>
        <taxon>Diplodia</taxon>
    </lineage>
</organism>
<keyword evidence="6" id="KW-1185">Reference proteome</keyword>
<evidence type="ECO:0000313" key="3">
    <source>
        <dbReference type="EMBL" id="KAL0253089.1"/>
    </source>
</evidence>
<sequence length="398" mass="40933">MIPTAAFSAWTLIALAPLASAHMYMLHPTPFTLDQYDADRGPLSAGQYPCKFHDYQNWDSPTTLATGEAQTLELEGGAPHGGGSCQISITLDESPTADSVFKVIHSMVGSCPLITTWNFTVPESVPSGRAVFAWTWFSEQAGGPEMYMNCAPVEITGGADDDSAFSKLPNMLQANYDGAPEGCSKSSAGGNFDLLFPDPGESVETNFRAMLVEPSYAVDTSTFYACGKTRTPWTISSEGATPTMSSSASAAAANAGGVFAEGGAASASDATPTAPSATVSATATAAAASGSPSPGNNAAEPTPTAAQPVSATGDSQTACKSAKDGDLVCNGTSQFGFCNWGKVVWQAVADGTVCENGTIKAAKTARDHMIGRGAGGAAGHLHFHGRYSAGMRRRHIVG</sequence>
<feature type="region of interest" description="Disordered" evidence="1">
    <location>
        <begin position="285"/>
        <end position="317"/>
    </location>
</feature>
<dbReference type="PANTHER" id="PTHR36182">
    <property type="entry name" value="PROTEIN, PUTATIVE (AFU_ORTHOLOGUE AFUA_6G10930)-RELATED"/>
    <property type="match status" value="1"/>
</dbReference>
<accession>A0A1S8BQ56</accession>
<dbReference type="STRING" id="420778.A0A1S8BQ56"/>
<dbReference type="PANTHER" id="PTHR36182:SF2">
    <property type="entry name" value="LYTIC POLYSACCHARIDE MONOOXYGENASE"/>
    <property type="match status" value="1"/>
</dbReference>
<feature type="chain" id="PRO_5013159476" description="Lytic polysaccharide monooxygenase" evidence="2">
    <location>
        <begin position="22"/>
        <end position="398"/>
    </location>
</feature>
<feature type="compositionally biased region" description="Polar residues" evidence="1">
    <location>
        <begin position="304"/>
        <end position="317"/>
    </location>
</feature>
<feature type="compositionally biased region" description="Low complexity" evidence="1">
    <location>
        <begin position="285"/>
        <end position="299"/>
    </location>
</feature>